<feature type="transmembrane region" description="Helical" evidence="9">
    <location>
        <begin position="57"/>
        <end position="78"/>
    </location>
</feature>
<organism evidence="11 12">
    <name type="scientific">Oceanithermus desulfurans NBRC 100063</name>
    <dbReference type="NCBI Taxonomy" id="1227550"/>
    <lineage>
        <taxon>Bacteria</taxon>
        <taxon>Thermotogati</taxon>
        <taxon>Deinococcota</taxon>
        <taxon>Deinococci</taxon>
        <taxon>Thermales</taxon>
        <taxon>Thermaceae</taxon>
        <taxon>Oceanithermus</taxon>
    </lineage>
</organism>
<feature type="transmembrane region" description="Helical" evidence="9">
    <location>
        <begin position="26"/>
        <end position="45"/>
    </location>
</feature>
<dbReference type="PANTHER" id="PTHR31503:SF22">
    <property type="entry name" value="VACUOLAR CALCIUM ION TRANSPORTER"/>
    <property type="match status" value="1"/>
</dbReference>
<evidence type="ECO:0000256" key="5">
    <source>
        <dbReference type="ARBA" id="ARBA00022837"/>
    </source>
</evidence>
<keyword evidence="2 9" id="KW-0813">Transport</keyword>
<feature type="transmembrane region" description="Helical" evidence="9">
    <location>
        <begin position="270"/>
        <end position="296"/>
    </location>
</feature>
<feature type="transmembrane region" description="Helical" evidence="9">
    <location>
        <begin position="308"/>
        <end position="325"/>
    </location>
</feature>
<feature type="transmembrane region" description="Helical" evidence="9">
    <location>
        <begin position="90"/>
        <end position="111"/>
    </location>
</feature>
<dbReference type="InterPro" id="IPR004837">
    <property type="entry name" value="NaCa_Exmemb"/>
</dbReference>
<dbReference type="GO" id="GO:0015369">
    <property type="term" value="F:calcium:proton antiporter activity"/>
    <property type="evidence" value="ECO:0007669"/>
    <property type="project" value="UniProtKB-UniRule"/>
</dbReference>
<comment type="subcellular location">
    <subcellularLocation>
        <location evidence="1">Endomembrane system</location>
        <topology evidence="1">Multi-pass membrane protein</topology>
    </subcellularLocation>
</comment>
<feature type="transmembrane region" description="Helical" evidence="9">
    <location>
        <begin position="240"/>
        <end position="263"/>
    </location>
</feature>
<keyword evidence="3 9" id="KW-0109">Calcium transport</keyword>
<dbReference type="PANTHER" id="PTHR31503">
    <property type="entry name" value="VACUOLAR CALCIUM ION TRANSPORTER"/>
    <property type="match status" value="1"/>
</dbReference>
<proteinExistence type="inferred from homology"/>
<dbReference type="GO" id="GO:0012505">
    <property type="term" value="C:endomembrane system"/>
    <property type="evidence" value="ECO:0007669"/>
    <property type="project" value="UniProtKB-SubCell"/>
</dbReference>
<comment type="caution">
    <text evidence="11">The sequence shown here is derived from an EMBL/GenBank/DDBJ whole genome shotgun (WGS) entry which is preliminary data.</text>
</comment>
<dbReference type="Gene3D" id="1.20.1420.30">
    <property type="entry name" value="NCX, central ion-binding region"/>
    <property type="match status" value="1"/>
</dbReference>
<feature type="transmembrane region" description="Helical" evidence="9">
    <location>
        <begin position="163"/>
        <end position="184"/>
    </location>
</feature>
<keyword evidence="7 9" id="KW-0406">Ion transport</keyword>
<evidence type="ECO:0000256" key="7">
    <source>
        <dbReference type="ARBA" id="ARBA00023065"/>
    </source>
</evidence>
<dbReference type="OrthoDB" id="9776105at2"/>
<dbReference type="NCBIfam" id="TIGR00846">
    <property type="entry name" value="caca2"/>
    <property type="match status" value="1"/>
</dbReference>
<name>A0A511RI37_9DEIN</name>
<comment type="caution">
    <text evidence="9">Lacks conserved residue(s) required for the propagation of feature annotation.</text>
</comment>
<dbReference type="Pfam" id="PF01699">
    <property type="entry name" value="Na_Ca_ex"/>
    <property type="match status" value="2"/>
</dbReference>
<keyword evidence="5 9" id="KW-0106">Calcium</keyword>
<dbReference type="InterPro" id="IPR004798">
    <property type="entry name" value="CAX-like"/>
</dbReference>
<dbReference type="RefSeq" id="WP_147145989.1">
    <property type="nucleotide sequence ID" value="NZ_BJXN01000004.1"/>
</dbReference>
<evidence type="ECO:0000256" key="2">
    <source>
        <dbReference type="ARBA" id="ARBA00022448"/>
    </source>
</evidence>
<evidence type="ECO:0000313" key="11">
    <source>
        <dbReference type="EMBL" id="GEM89303.1"/>
    </source>
</evidence>
<feature type="domain" description="Sodium/calcium exchanger membrane region" evidence="10">
    <location>
        <begin position="206"/>
        <end position="347"/>
    </location>
</feature>
<reference evidence="11 12" key="1">
    <citation type="submission" date="2019-07" db="EMBL/GenBank/DDBJ databases">
        <title>Whole genome shotgun sequence of Oceanithermus desulfurans NBRC 100063.</title>
        <authorList>
            <person name="Hosoyama A."/>
            <person name="Uohara A."/>
            <person name="Ohji S."/>
            <person name="Ichikawa N."/>
        </authorList>
    </citation>
    <scope>NUCLEOTIDE SEQUENCE [LARGE SCALE GENOMIC DNA]</scope>
    <source>
        <strain evidence="11 12">NBRC 100063</strain>
    </source>
</reference>
<dbReference type="InterPro" id="IPR004713">
    <property type="entry name" value="CaH_exchang"/>
</dbReference>
<feature type="transmembrane region" description="Helical" evidence="9">
    <location>
        <begin position="332"/>
        <end position="351"/>
    </location>
</feature>
<dbReference type="Proteomes" id="UP000321827">
    <property type="component" value="Unassembled WGS sequence"/>
</dbReference>
<dbReference type="InterPro" id="IPR044880">
    <property type="entry name" value="NCX_ion-bd_dom_sf"/>
</dbReference>
<dbReference type="NCBIfam" id="TIGR00378">
    <property type="entry name" value="cax"/>
    <property type="match status" value="1"/>
</dbReference>
<comment type="function">
    <text evidence="9">Ca(+)/H(+) antiporter that extrudes calcium in exchange for external protons.</text>
</comment>
<sequence>MSWRGYALIAVSLALAAEYLNWGGVWVFLLSAFALLPLAAWMGRATEELAARAGSTAGGLLNATFGNAAELIIAVIALNAGKVEVVKASISGSLLSNLLLVLGLSILLGGLRHHRQRFNAQAAGLLTTLLTLALVAFMLPAFFDLAERTFFGVRDPALPDAAYSLAVAGVLITVYLANLWFSLVTHRDLVGGLEERHAPEWSPGLAVAVLLASTVGVAVVSELLVGNIEAATESLGLSEFFVGIIVIPLVGNAAEHLAAVSFAVRNKMDLAVQIAVGSSLQIALLVAPILVIWGWAVGRPFDLVFHNPLEIAGLAASIVITNAVVRDGETHWLEGVMLLGVYALLGFAFFYTPR</sequence>
<evidence type="ECO:0000256" key="8">
    <source>
        <dbReference type="ARBA" id="ARBA00023136"/>
    </source>
</evidence>
<keyword evidence="9" id="KW-0050">Antiport</keyword>
<gene>
    <name evidence="11" type="ORF">ODE01S_07370</name>
</gene>
<comment type="similarity">
    <text evidence="9">Belongs to the Ca(2+):cation antiporter (CaCA) (TC 2.A.19) family.</text>
</comment>
<feature type="transmembrane region" description="Helical" evidence="9">
    <location>
        <begin position="123"/>
        <end position="143"/>
    </location>
</feature>
<dbReference type="GO" id="GO:0006874">
    <property type="term" value="P:intracellular calcium ion homeostasis"/>
    <property type="evidence" value="ECO:0007669"/>
    <property type="project" value="TreeGrafter"/>
</dbReference>
<dbReference type="EMBL" id="BJXN01000004">
    <property type="protein sequence ID" value="GEM89303.1"/>
    <property type="molecule type" value="Genomic_DNA"/>
</dbReference>
<accession>A0A511RI37</accession>
<evidence type="ECO:0000256" key="4">
    <source>
        <dbReference type="ARBA" id="ARBA00022692"/>
    </source>
</evidence>
<keyword evidence="4 9" id="KW-0812">Transmembrane</keyword>
<feature type="transmembrane region" description="Helical" evidence="9">
    <location>
        <begin position="205"/>
        <end position="228"/>
    </location>
</feature>
<dbReference type="GO" id="GO:0016020">
    <property type="term" value="C:membrane"/>
    <property type="evidence" value="ECO:0007669"/>
    <property type="project" value="InterPro"/>
</dbReference>
<protein>
    <recommendedName>
        <fullName evidence="9">Ca(2+)/H(+) antiporter</fullName>
    </recommendedName>
</protein>
<keyword evidence="6 9" id="KW-1133">Transmembrane helix</keyword>
<feature type="domain" description="Sodium/calcium exchanger membrane region" evidence="10">
    <location>
        <begin position="24"/>
        <end position="183"/>
    </location>
</feature>
<evidence type="ECO:0000256" key="1">
    <source>
        <dbReference type="ARBA" id="ARBA00004127"/>
    </source>
</evidence>
<evidence type="ECO:0000259" key="10">
    <source>
        <dbReference type="Pfam" id="PF01699"/>
    </source>
</evidence>
<evidence type="ECO:0000256" key="9">
    <source>
        <dbReference type="RuleBase" id="RU365028"/>
    </source>
</evidence>
<keyword evidence="8 9" id="KW-0472">Membrane</keyword>
<evidence type="ECO:0000256" key="3">
    <source>
        <dbReference type="ARBA" id="ARBA00022568"/>
    </source>
</evidence>
<dbReference type="AlphaFoldDB" id="A0A511RI37"/>
<evidence type="ECO:0000313" key="12">
    <source>
        <dbReference type="Proteomes" id="UP000321827"/>
    </source>
</evidence>
<evidence type="ECO:0000256" key="6">
    <source>
        <dbReference type="ARBA" id="ARBA00022989"/>
    </source>
</evidence>